<accession>A0A4D9CTY9</accession>
<feature type="chain" id="PRO_5020037665" evidence="2">
    <location>
        <begin position="28"/>
        <end position="102"/>
    </location>
</feature>
<comment type="caution">
    <text evidence="3">The sequence shown here is derived from an EMBL/GenBank/DDBJ whole genome shotgun (WGS) entry which is preliminary data.</text>
</comment>
<evidence type="ECO:0000256" key="2">
    <source>
        <dbReference type="SAM" id="SignalP"/>
    </source>
</evidence>
<dbReference type="OrthoDB" id="10458216at2759"/>
<dbReference type="EMBL" id="SDOX01000125">
    <property type="protein sequence ID" value="TFJ81517.1"/>
    <property type="molecule type" value="Genomic_DNA"/>
</dbReference>
<protein>
    <submittedName>
        <fullName evidence="3">Uncharacterized protein</fullName>
    </submittedName>
</protein>
<organism evidence="3 4">
    <name type="scientific">Nannochloropsis salina CCMP1776</name>
    <dbReference type="NCBI Taxonomy" id="1027361"/>
    <lineage>
        <taxon>Eukaryota</taxon>
        <taxon>Sar</taxon>
        <taxon>Stramenopiles</taxon>
        <taxon>Ochrophyta</taxon>
        <taxon>Eustigmatophyceae</taxon>
        <taxon>Eustigmatales</taxon>
        <taxon>Monodopsidaceae</taxon>
        <taxon>Microchloropsis</taxon>
        <taxon>Microchloropsis salina</taxon>
    </lineage>
</organism>
<keyword evidence="2" id="KW-0732">Signal</keyword>
<evidence type="ECO:0000313" key="4">
    <source>
        <dbReference type="Proteomes" id="UP000355283"/>
    </source>
</evidence>
<feature type="region of interest" description="Disordered" evidence="1">
    <location>
        <begin position="79"/>
        <end position="102"/>
    </location>
</feature>
<feature type="signal peptide" evidence="2">
    <location>
        <begin position="1"/>
        <end position="27"/>
    </location>
</feature>
<proteinExistence type="predicted"/>
<gene>
    <name evidence="3" type="ORF">NSK_007158</name>
</gene>
<keyword evidence="4" id="KW-1185">Reference proteome</keyword>
<evidence type="ECO:0000313" key="3">
    <source>
        <dbReference type="EMBL" id="TFJ81517.1"/>
    </source>
</evidence>
<feature type="compositionally biased region" description="Basic and acidic residues" evidence="1">
    <location>
        <begin position="84"/>
        <end position="102"/>
    </location>
</feature>
<dbReference type="Proteomes" id="UP000355283">
    <property type="component" value="Unassembled WGS sequence"/>
</dbReference>
<sequence length="102" mass="10828">MNALTGPRAASFLLIHLVLSGLSSVHAFMVPSIGKTCISFSDPGAIARGKPLYNGGAENQMMEDGQTVSSILEEYNAVGRKGRREGGREGGREEKNAALHIE</sequence>
<evidence type="ECO:0000256" key="1">
    <source>
        <dbReference type="SAM" id="MobiDB-lite"/>
    </source>
</evidence>
<dbReference type="AlphaFoldDB" id="A0A4D9CTY9"/>
<name>A0A4D9CTY9_9STRA</name>
<reference evidence="3 4" key="1">
    <citation type="submission" date="2019-01" db="EMBL/GenBank/DDBJ databases">
        <title>Nuclear Genome Assembly of the Microalgal Biofuel strain Nannochloropsis salina CCMP1776.</title>
        <authorList>
            <person name="Hovde B."/>
        </authorList>
    </citation>
    <scope>NUCLEOTIDE SEQUENCE [LARGE SCALE GENOMIC DNA]</scope>
    <source>
        <strain evidence="3 4">CCMP1776</strain>
    </source>
</reference>